<accession>X0WWX6</accession>
<keyword evidence="1" id="KW-0472">Membrane</keyword>
<organism evidence="2">
    <name type="scientific">marine sediment metagenome</name>
    <dbReference type="NCBI Taxonomy" id="412755"/>
    <lineage>
        <taxon>unclassified sequences</taxon>
        <taxon>metagenomes</taxon>
        <taxon>ecological metagenomes</taxon>
    </lineage>
</organism>
<evidence type="ECO:0000256" key="1">
    <source>
        <dbReference type="SAM" id="Phobius"/>
    </source>
</evidence>
<keyword evidence="1" id="KW-1133">Transmembrane helix</keyword>
<dbReference type="AlphaFoldDB" id="X0WWX6"/>
<dbReference type="EMBL" id="BARS01031059">
    <property type="protein sequence ID" value="GAG27707.1"/>
    <property type="molecule type" value="Genomic_DNA"/>
</dbReference>
<proteinExistence type="predicted"/>
<evidence type="ECO:0000313" key="2">
    <source>
        <dbReference type="EMBL" id="GAG27707.1"/>
    </source>
</evidence>
<reference evidence="2" key="1">
    <citation type="journal article" date="2014" name="Front. Microbiol.">
        <title>High frequency of phylogenetically diverse reductive dehalogenase-homologous genes in deep subseafloor sedimentary metagenomes.</title>
        <authorList>
            <person name="Kawai M."/>
            <person name="Futagami T."/>
            <person name="Toyoda A."/>
            <person name="Takaki Y."/>
            <person name="Nishi S."/>
            <person name="Hori S."/>
            <person name="Arai W."/>
            <person name="Tsubouchi T."/>
            <person name="Morono Y."/>
            <person name="Uchiyama I."/>
            <person name="Ito T."/>
            <person name="Fujiyama A."/>
            <person name="Inagaki F."/>
            <person name="Takami H."/>
        </authorList>
    </citation>
    <scope>NUCLEOTIDE SEQUENCE</scope>
    <source>
        <strain evidence="2">Expedition CK06-06</strain>
    </source>
</reference>
<keyword evidence="1" id="KW-0812">Transmembrane</keyword>
<sequence>TFKEIVNKPLLGIGIEGDVRLAGGYAHNLFLELLADFGIIFGTIIIIILLFLIIKSLLTKNKEKYRMIIIWLSLGFVSLMFSGTYMDTIGFWIFLGLLIRKWFSPSTVIMDSNYKK</sequence>
<comment type="caution">
    <text evidence="2">The sequence shown here is derived from an EMBL/GenBank/DDBJ whole genome shotgun (WGS) entry which is preliminary data.</text>
</comment>
<evidence type="ECO:0008006" key="3">
    <source>
        <dbReference type="Google" id="ProtNLM"/>
    </source>
</evidence>
<feature type="non-terminal residue" evidence="2">
    <location>
        <position position="1"/>
    </location>
</feature>
<protein>
    <recommendedName>
        <fullName evidence="3">O-antigen ligase domain-containing protein</fullName>
    </recommendedName>
</protein>
<feature type="transmembrane region" description="Helical" evidence="1">
    <location>
        <begin position="33"/>
        <end position="53"/>
    </location>
</feature>
<feature type="transmembrane region" description="Helical" evidence="1">
    <location>
        <begin position="65"/>
        <end position="83"/>
    </location>
</feature>
<gene>
    <name evidence="2" type="ORF">S01H1_48367</name>
</gene>
<name>X0WWX6_9ZZZZ</name>